<accession>A0A6C0DUR7</accession>
<name>A0A6C0DUR7_9ZZZZ</name>
<dbReference type="AlphaFoldDB" id="A0A6C0DUR7"/>
<sequence>MTHYKCILLVIASNNTEYYKNARKVWKKYMNINLDVKVFFVYEELSVPLEDSDESDIIYNDIKSKPNSILVKTLRAMYAINKYYSYDYFIRTNISTFWDLNGIHLLLGQCPKTACYAGGHDLSPFLINDKDPHIINTQLYSGVCIIFTSDIVQNILNNIHKLNYNLPDDISIGLYMSNVKCNTMTYTSRAYYEKYGPTDDTKIILEITSAIQNNYTYYRVKNENNREHTDSMIYNHLLKLIYNIT</sequence>
<organism evidence="1">
    <name type="scientific">viral metagenome</name>
    <dbReference type="NCBI Taxonomy" id="1070528"/>
    <lineage>
        <taxon>unclassified sequences</taxon>
        <taxon>metagenomes</taxon>
        <taxon>organismal metagenomes</taxon>
    </lineage>
</organism>
<evidence type="ECO:0008006" key="2">
    <source>
        <dbReference type="Google" id="ProtNLM"/>
    </source>
</evidence>
<reference evidence="1" key="1">
    <citation type="journal article" date="2020" name="Nature">
        <title>Giant virus diversity and host interactions through global metagenomics.</title>
        <authorList>
            <person name="Schulz F."/>
            <person name="Roux S."/>
            <person name="Paez-Espino D."/>
            <person name="Jungbluth S."/>
            <person name="Walsh D.A."/>
            <person name="Denef V.J."/>
            <person name="McMahon K.D."/>
            <person name="Konstantinidis K.T."/>
            <person name="Eloe-Fadrosh E.A."/>
            <person name="Kyrpides N.C."/>
            <person name="Woyke T."/>
        </authorList>
    </citation>
    <scope>NUCLEOTIDE SEQUENCE</scope>
    <source>
        <strain evidence="1">GVMAG-M-3300023174-60</strain>
    </source>
</reference>
<proteinExistence type="predicted"/>
<evidence type="ECO:0000313" key="1">
    <source>
        <dbReference type="EMBL" id="QHT20201.1"/>
    </source>
</evidence>
<protein>
    <recommendedName>
        <fullName evidence="2">Glycosyltransferase</fullName>
    </recommendedName>
</protein>
<dbReference type="EMBL" id="MN739677">
    <property type="protein sequence ID" value="QHT20201.1"/>
    <property type="molecule type" value="Genomic_DNA"/>
</dbReference>